<dbReference type="EMBL" id="CAXAMM010008891">
    <property type="protein sequence ID" value="CAK9018818.1"/>
    <property type="molecule type" value="Genomic_DNA"/>
</dbReference>
<feature type="transmembrane region" description="Helical" evidence="2">
    <location>
        <begin position="988"/>
        <end position="1006"/>
    </location>
</feature>
<sequence length="1110" mass="122395">MSMLWWMFSAARLALAAPTTPAPCTWDAAEPCYLQIGGVYEFMNRAALTDESAFRTMNDCHGYLVQPYIDAVNSLNGGRGFMVHSNGLEIAQSRPYQRYYYRLNYTRVIFENWTQGQALSLQLFPHWSLVLGMGSGCSDSLIMEQALLANITERLWMTIRGPWSQMSRASGGPLRWAFSAHLNSRDYPKGTIQQWALNGAKTAAIFYWCCSNDFFKGVGEGAFQPLEENGVSVQVVAQVAALGSSSLPSEWKVLEDAVAEAVQKKVDVIVTSFSKDALIFLLQKLEEKRHEYVPKGIYANNVVWADKNATYCQGLGLTCSNLLSASQVSVTFKATDALQDGVLSMDGKEYRSLPGFMNDFETATALSAFIQAVQKVFQFREVAEPSNPLHSAADPNVYMAVRDLMLSGQVFGSTFGGPASFNPWGQLNGMNPPTFSLSPDPKELSVLFPPSLADVGFEFPAPAAVPCVANFYKVWKKDSCLLCEAECQPCPPHSERYDPAFQCSCSSGFFDLDSSCVECPEGAVCNTSGSVLETLHLSTGYWRYGHRSSDVQLCHTGDACLGGTAYGDDSCAVGHEGPRCQVCSERYYHDSGSSKCLACPSESLPVGAVQVFALTSLFLILLLLCFRCRIQRVLSRSVQNSRSKAKEVKTKVKITVSLLQLMNMLPGIFPSITWPMSFQSFLSTLGIFNLSLFQVVPANCLRPTNFYDQLVATTLFPIGILLILALIYFIHSRLRGGPRGPLQSTYFGAGLLVTYLVFPFTVTTIFDTFKCEEFPLGTGDTRRFLAKDLSLDCDAPLHGSYTTFALIMVAIYPLGIPGWIGFSLWRYRRAIAPKVSLYEMSEAQEELEGRQSTVLRAKLVQKLGLQELTRKLAAPKLTAPRLVSMHTGRQYKGMVSQESGYLAAMKKREENPDIEHLRFIFEDYKPSSMYYEMFECLRKVFLSAVLVFCVPGSWLQIVVGLLFCLFSLKVLQVWRPYANLSTNTAAESSQWILFASLLFGLLLFTAEQTSREIIGLDFGPGSFPSEFMSFFLIVATISSFIFGLFDAVMETEILDAADLAADMDLGAADIDPEVDPEHHGSGSGSEGSAAEGSEAADLGADLGAFEEERV</sequence>
<reference evidence="4 5" key="1">
    <citation type="submission" date="2024-02" db="EMBL/GenBank/DDBJ databases">
        <authorList>
            <person name="Chen Y."/>
            <person name="Shah S."/>
            <person name="Dougan E. K."/>
            <person name="Thang M."/>
            <person name="Chan C."/>
        </authorList>
    </citation>
    <scope>NUCLEOTIDE SEQUENCE [LARGE SCALE GENOMIC DNA]</scope>
</reference>
<organism evidence="4 5">
    <name type="scientific">Durusdinium trenchii</name>
    <dbReference type="NCBI Taxonomy" id="1381693"/>
    <lineage>
        <taxon>Eukaryota</taxon>
        <taxon>Sar</taxon>
        <taxon>Alveolata</taxon>
        <taxon>Dinophyceae</taxon>
        <taxon>Suessiales</taxon>
        <taxon>Symbiodiniaceae</taxon>
        <taxon>Durusdinium</taxon>
    </lineage>
</organism>
<evidence type="ECO:0000313" key="5">
    <source>
        <dbReference type="Proteomes" id="UP001642464"/>
    </source>
</evidence>
<name>A0ABP0JWP8_9DINO</name>
<keyword evidence="2" id="KW-0812">Transmembrane</keyword>
<proteinExistence type="predicted"/>
<feature type="transmembrane region" description="Helical" evidence="2">
    <location>
        <begin position="604"/>
        <end position="626"/>
    </location>
</feature>
<keyword evidence="2" id="KW-1133">Transmembrane helix</keyword>
<dbReference type="SUPFAM" id="SSF57184">
    <property type="entry name" value="Growth factor receptor domain"/>
    <property type="match status" value="1"/>
</dbReference>
<feature type="transmembrane region" description="Helical" evidence="2">
    <location>
        <begin position="710"/>
        <end position="730"/>
    </location>
</feature>
<evidence type="ECO:0000256" key="3">
    <source>
        <dbReference type="SAM" id="SignalP"/>
    </source>
</evidence>
<dbReference type="Proteomes" id="UP001642464">
    <property type="component" value="Unassembled WGS sequence"/>
</dbReference>
<evidence type="ECO:0000256" key="2">
    <source>
        <dbReference type="SAM" id="Phobius"/>
    </source>
</evidence>
<feature type="transmembrane region" description="Helical" evidence="2">
    <location>
        <begin position="742"/>
        <end position="766"/>
    </location>
</feature>
<feature type="signal peptide" evidence="3">
    <location>
        <begin position="1"/>
        <end position="16"/>
    </location>
</feature>
<gene>
    <name evidence="4" type="ORF">SCF082_LOCUS14248</name>
</gene>
<evidence type="ECO:0000313" key="4">
    <source>
        <dbReference type="EMBL" id="CAK9018818.1"/>
    </source>
</evidence>
<feature type="chain" id="PRO_5046414162" evidence="3">
    <location>
        <begin position="17"/>
        <end position="1110"/>
    </location>
</feature>
<feature type="transmembrane region" description="Helical" evidence="2">
    <location>
        <begin position="940"/>
        <end position="968"/>
    </location>
</feature>
<evidence type="ECO:0000256" key="1">
    <source>
        <dbReference type="SAM" id="MobiDB-lite"/>
    </source>
</evidence>
<dbReference type="InterPro" id="IPR009030">
    <property type="entry name" value="Growth_fac_rcpt_cys_sf"/>
</dbReference>
<dbReference type="PANTHER" id="PTHR11319">
    <property type="entry name" value="G PROTEIN-COUPLED RECEPTOR-RELATED"/>
    <property type="match status" value="1"/>
</dbReference>
<keyword evidence="3" id="KW-0732">Signal</keyword>
<feature type="region of interest" description="Disordered" evidence="1">
    <location>
        <begin position="1070"/>
        <end position="1094"/>
    </location>
</feature>
<keyword evidence="5" id="KW-1185">Reference proteome</keyword>
<keyword evidence="2" id="KW-0472">Membrane</keyword>
<comment type="caution">
    <text evidence="4">The sequence shown here is derived from an EMBL/GenBank/DDBJ whole genome shotgun (WGS) entry which is preliminary data.</text>
</comment>
<accession>A0ABP0JWP8</accession>
<feature type="transmembrane region" description="Helical" evidence="2">
    <location>
        <begin position="1027"/>
        <end position="1045"/>
    </location>
</feature>
<feature type="transmembrane region" description="Helical" evidence="2">
    <location>
        <begin position="804"/>
        <end position="825"/>
    </location>
</feature>
<dbReference type="PANTHER" id="PTHR11319:SF35">
    <property type="entry name" value="OUTER MEMBRANE PROTEIN PMPC-RELATED"/>
    <property type="match status" value="1"/>
</dbReference>
<protein>
    <submittedName>
        <fullName evidence="4">Uncharacterized protein</fullName>
    </submittedName>
</protein>